<reference evidence="5" key="1">
    <citation type="submission" date="2021-01" db="EMBL/GenBank/DDBJ databases">
        <authorList>
            <person name="Corre E."/>
            <person name="Pelletier E."/>
            <person name="Niang G."/>
            <person name="Scheremetjew M."/>
            <person name="Finn R."/>
            <person name="Kale V."/>
            <person name="Holt S."/>
            <person name="Cochrane G."/>
            <person name="Meng A."/>
            <person name="Brown T."/>
            <person name="Cohen L."/>
        </authorList>
    </citation>
    <scope>NUCLEOTIDE SEQUENCE</scope>
    <source>
        <strain evidence="5">CCCM811</strain>
    </source>
</reference>
<name>A0A7S3Z7F6_9EUKA</name>
<accession>A0A7S3Z7F6</accession>
<evidence type="ECO:0000256" key="1">
    <source>
        <dbReference type="ARBA" id="ARBA00010322"/>
    </source>
</evidence>
<evidence type="ECO:0000256" key="2">
    <source>
        <dbReference type="ARBA" id="ARBA00022741"/>
    </source>
</evidence>
<gene>
    <name evidence="5" type="ORF">LGLO00237_LOCUS26009</name>
</gene>
<proteinExistence type="inferred from homology"/>
<dbReference type="AlphaFoldDB" id="A0A7S3Z7F6"/>
<dbReference type="NCBIfam" id="NF040713">
    <property type="entry name" value="ZapE"/>
    <property type="match status" value="1"/>
</dbReference>
<dbReference type="InterPro" id="IPR027417">
    <property type="entry name" value="P-loop_NTPase"/>
</dbReference>
<dbReference type="GO" id="GO:0005524">
    <property type="term" value="F:ATP binding"/>
    <property type="evidence" value="ECO:0007669"/>
    <property type="project" value="UniProtKB-KW"/>
</dbReference>
<protein>
    <recommendedName>
        <fullName evidence="6">EF-hand domain-containing protein</fullName>
    </recommendedName>
</protein>
<dbReference type="Gene3D" id="3.40.50.300">
    <property type="entry name" value="P-loop containing nucleotide triphosphate hydrolases"/>
    <property type="match status" value="1"/>
</dbReference>
<keyword evidence="3" id="KW-0067">ATP-binding</keyword>
<sequence length="465" mass="53016">MAYEAPSSSESKTEGGWMTSFISSVTKGSKGSAPRGIYLWGGVGCGKTMLMDLFYKTIDKPRKRRVHFHAFMLDLHKRMHELRTTGNVKGDPIPHITKEIIEECWLLCFDEFQVTDIADALVMRRLFDSLWEQGLVVFATSNRPPDDLYYNGIQRELFVPFIDECKERNEVHHLLSPTDYRLMGTKAATYMSPLNDTTQKQAEDLFHRLTVTDPDTSPKTVELNGRTLKVPMGSFRNGVAWFTFADLCAMPKGAEDFIAIADTFPTVFVVDVPTLTRNEMNQVRRFITLVDALYESRTKVVFTAQSYAHELFVGDGGPEDELFAFDRTVSRLTEMQSLEYLEMAGRREEPTIKGNMFASLRQGDRKLTDEEAQDLWNFYDADLNNEMTVLEAELLMRDLCQIVHGCDCITEDHVTEAFSRITHSPTGNKERDARAEPGRGINRSEFREGFGHLVEYVRKEVPANC</sequence>
<feature type="compositionally biased region" description="Basic and acidic residues" evidence="4">
    <location>
        <begin position="428"/>
        <end position="443"/>
    </location>
</feature>
<evidence type="ECO:0008006" key="6">
    <source>
        <dbReference type="Google" id="ProtNLM"/>
    </source>
</evidence>
<dbReference type="GO" id="GO:0005739">
    <property type="term" value="C:mitochondrion"/>
    <property type="evidence" value="ECO:0007669"/>
    <property type="project" value="TreeGrafter"/>
</dbReference>
<keyword evidence="2" id="KW-0547">Nucleotide-binding</keyword>
<dbReference type="SUPFAM" id="SSF52540">
    <property type="entry name" value="P-loop containing nucleoside triphosphate hydrolases"/>
    <property type="match status" value="1"/>
</dbReference>
<dbReference type="PANTHER" id="PTHR12169:SF6">
    <property type="entry name" value="AFG1-LIKE ATPASE"/>
    <property type="match status" value="1"/>
</dbReference>
<dbReference type="PANTHER" id="PTHR12169">
    <property type="entry name" value="ATPASE N2B"/>
    <property type="match status" value="1"/>
</dbReference>
<evidence type="ECO:0000256" key="3">
    <source>
        <dbReference type="ARBA" id="ARBA00022840"/>
    </source>
</evidence>
<organism evidence="5">
    <name type="scientific">Lotharella globosa</name>
    <dbReference type="NCBI Taxonomy" id="91324"/>
    <lineage>
        <taxon>Eukaryota</taxon>
        <taxon>Sar</taxon>
        <taxon>Rhizaria</taxon>
        <taxon>Cercozoa</taxon>
        <taxon>Chlorarachniophyceae</taxon>
        <taxon>Lotharella</taxon>
    </lineage>
</organism>
<dbReference type="InterPro" id="IPR005654">
    <property type="entry name" value="ATPase_AFG1-like"/>
</dbReference>
<dbReference type="Pfam" id="PF03969">
    <property type="entry name" value="AFG1_ATPase"/>
    <property type="match status" value="1"/>
</dbReference>
<dbReference type="EMBL" id="HBIV01036376">
    <property type="protein sequence ID" value="CAE0674235.1"/>
    <property type="molecule type" value="Transcribed_RNA"/>
</dbReference>
<evidence type="ECO:0000313" key="5">
    <source>
        <dbReference type="EMBL" id="CAE0674235.1"/>
    </source>
</evidence>
<evidence type="ECO:0000256" key="4">
    <source>
        <dbReference type="SAM" id="MobiDB-lite"/>
    </source>
</evidence>
<feature type="region of interest" description="Disordered" evidence="4">
    <location>
        <begin position="422"/>
        <end position="443"/>
    </location>
</feature>
<dbReference type="GO" id="GO:0016887">
    <property type="term" value="F:ATP hydrolysis activity"/>
    <property type="evidence" value="ECO:0007669"/>
    <property type="project" value="InterPro"/>
</dbReference>
<comment type="similarity">
    <text evidence="1">Belongs to the AFG1 ATPase family.</text>
</comment>